<name>A0A5M9MHX0_9EURO</name>
<accession>A0A5M9MHX0</accession>
<evidence type="ECO:0000256" key="1">
    <source>
        <dbReference type="SAM" id="MobiDB-lite"/>
    </source>
</evidence>
<dbReference type="Proteomes" id="UP000324241">
    <property type="component" value="Unassembled WGS sequence"/>
</dbReference>
<evidence type="ECO:0000313" key="2">
    <source>
        <dbReference type="EMBL" id="KAA8645416.1"/>
    </source>
</evidence>
<dbReference type="VEuPathDB" id="FungiDB:EYZ11_011575"/>
<gene>
    <name evidence="2" type="ORF">ATNIH1004_006835</name>
</gene>
<dbReference type="EMBL" id="QUQM01000007">
    <property type="protein sequence ID" value="KAA8645416.1"/>
    <property type="molecule type" value="Genomic_DNA"/>
</dbReference>
<organism evidence="2 3">
    <name type="scientific">Aspergillus tanneri</name>
    <dbReference type="NCBI Taxonomy" id="1220188"/>
    <lineage>
        <taxon>Eukaryota</taxon>
        <taxon>Fungi</taxon>
        <taxon>Dikarya</taxon>
        <taxon>Ascomycota</taxon>
        <taxon>Pezizomycotina</taxon>
        <taxon>Eurotiomycetes</taxon>
        <taxon>Eurotiomycetidae</taxon>
        <taxon>Eurotiales</taxon>
        <taxon>Aspergillaceae</taxon>
        <taxon>Aspergillus</taxon>
        <taxon>Aspergillus subgen. Circumdati</taxon>
    </lineage>
</organism>
<reference evidence="2 3" key="1">
    <citation type="submission" date="2019-08" db="EMBL/GenBank/DDBJ databases">
        <title>The genome sequence of a newly discovered highly antifungal drug resistant Aspergillus species, Aspergillus tanneri NIH 1004.</title>
        <authorList>
            <person name="Mounaud S."/>
            <person name="Singh I."/>
            <person name="Joardar V."/>
            <person name="Pakala S."/>
            <person name="Pakala S."/>
            <person name="Venepally P."/>
            <person name="Chung J.K."/>
            <person name="Losada L."/>
            <person name="Nierman W.C."/>
        </authorList>
    </citation>
    <scope>NUCLEOTIDE SEQUENCE [LARGE SCALE GENOMIC DNA]</scope>
    <source>
        <strain evidence="2 3">NIH1004</strain>
    </source>
</reference>
<evidence type="ECO:0000313" key="3">
    <source>
        <dbReference type="Proteomes" id="UP000324241"/>
    </source>
</evidence>
<protein>
    <submittedName>
        <fullName evidence="2">Uncharacterized protein</fullName>
    </submittedName>
</protein>
<proteinExistence type="predicted"/>
<dbReference type="AlphaFoldDB" id="A0A5M9MHX0"/>
<comment type="caution">
    <text evidence="2">The sequence shown here is derived from an EMBL/GenBank/DDBJ whole genome shotgun (WGS) entry which is preliminary data.</text>
</comment>
<sequence>MSGSGSAGRRKVYSTGVVYSTRLNAQRLPAGQPTCLAQWEDVDPLEIDPSTFVLPQSRLIHMEQAITAPAHSFSSHSLDRMHSSDSPNTLIPSASPAPEMVAPHELRSVAVTGRSALWARSVEWIFPHRLLFAA</sequence>
<dbReference type="GeneID" id="54329537"/>
<dbReference type="RefSeq" id="XP_033424777.1">
    <property type="nucleotide sequence ID" value="XM_033571462.1"/>
</dbReference>
<feature type="region of interest" description="Disordered" evidence="1">
    <location>
        <begin position="74"/>
        <end position="96"/>
    </location>
</feature>